<comment type="caution">
    <text evidence="10">The sequence shown here is derived from an EMBL/GenBank/DDBJ whole genome shotgun (WGS) entry which is preliminary data.</text>
</comment>
<keyword evidence="3" id="KW-0256">Endoplasmic reticulum</keyword>
<gene>
    <name evidence="10" type="ORF">LZ536_03135</name>
</gene>
<keyword evidence="4" id="KW-0847">Vitamin C</keyword>
<dbReference type="SUPFAM" id="SSF81901">
    <property type="entry name" value="HCP-like"/>
    <property type="match status" value="1"/>
</dbReference>
<keyword evidence="2" id="KW-0479">Metal-binding</keyword>
<comment type="cofactor">
    <cofactor evidence="1">
        <name>L-ascorbate</name>
        <dbReference type="ChEBI" id="CHEBI:38290"/>
    </cofactor>
</comment>
<evidence type="ECO:0000256" key="8">
    <source>
        <dbReference type="ARBA" id="ARBA00023180"/>
    </source>
</evidence>
<proteinExistence type="predicted"/>
<dbReference type="Pfam" id="PF13640">
    <property type="entry name" value="2OG-FeII_Oxy_3"/>
    <property type="match status" value="1"/>
</dbReference>
<dbReference type="EMBL" id="JAMGBD010000001">
    <property type="protein sequence ID" value="MCL6682896.1"/>
    <property type="molecule type" value="Genomic_DNA"/>
</dbReference>
<evidence type="ECO:0000256" key="6">
    <source>
        <dbReference type="ARBA" id="ARBA00023002"/>
    </source>
</evidence>
<organism evidence="10 11">
    <name type="scientific">Sphingomonas alba</name>
    <dbReference type="NCBI Taxonomy" id="2908208"/>
    <lineage>
        <taxon>Bacteria</taxon>
        <taxon>Pseudomonadati</taxon>
        <taxon>Pseudomonadota</taxon>
        <taxon>Alphaproteobacteria</taxon>
        <taxon>Sphingomonadales</taxon>
        <taxon>Sphingomonadaceae</taxon>
        <taxon>Sphingomonas</taxon>
    </lineage>
</organism>
<dbReference type="Gene3D" id="2.60.120.620">
    <property type="entry name" value="q2cbj1_9rhob like domain"/>
    <property type="match status" value="1"/>
</dbReference>
<keyword evidence="5" id="KW-0223">Dioxygenase</keyword>
<dbReference type="InterPro" id="IPR006620">
    <property type="entry name" value="Pro_4_hyd_alph"/>
</dbReference>
<evidence type="ECO:0000259" key="9">
    <source>
        <dbReference type="PROSITE" id="PS51471"/>
    </source>
</evidence>
<dbReference type="InterPro" id="IPR005123">
    <property type="entry name" value="Oxoglu/Fe-dep_dioxygenase_dom"/>
</dbReference>
<dbReference type="Proteomes" id="UP001165363">
    <property type="component" value="Unassembled WGS sequence"/>
</dbReference>
<reference evidence="10" key="1">
    <citation type="submission" date="2022-05" db="EMBL/GenBank/DDBJ databases">
        <authorList>
            <person name="Jo J.-H."/>
            <person name="Im W.-T."/>
        </authorList>
    </citation>
    <scope>NUCLEOTIDE SEQUENCE</scope>
    <source>
        <strain evidence="10">SE158</strain>
    </source>
</reference>
<keyword evidence="7" id="KW-0408">Iron</keyword>
<keyword evidence="8" id="KW-0325">Glycoprotein</keyword>
<dbReference type="Gene3D" id="1.25.40.10">
    <property type="entry name" value="Tetratricopeptide repeat domain"/>
    <property type="match status" value="1"/>
</dbReference>
<keyword evidence="6" id="KW-0560">Oxidoreductase</keyword>
<evidence type="ECO:0000313" key="11">
    <source>
        <dbReference type="Proteomes" id="UP001165363"/>
    </source>
</evidence>
<dbReference type="PANTHER" id="PTHR10869">
    <property type="entry name" value="PROLYL 4-HYDROXYLASE ALPHA SUBUNIT"/>
    <property type="match status" value="1"/>
</dbReference>
<dbReference type="PROSITE" id="PS51471">
    <property type="entry name" value="FE2OG_OXY"/>
    <property type="match status" value="1"/>
</dbReference>
<evidence type="ECO:0000256" key="7">
    <source>
        <dbReference type="ARBA" id="ARBA00023004"/>
    </source>
</evidence>
<evidence type="ECO:0000256" key="5">
    <source>
        <dbReference type="ARBA" id="ARBA00022964"/>
    </source>
</evidence>
<dbReference type="RefSeq" id="WP_249846838.1">
    <property type="nucleotide sequence ID" value="NZ_JAMGBD010000001.1"/>
</dbReference>
<evidence type="ECO:0000313" key="10">
    <source>
        <dbReference type="EMBL" id="MCL6682896.1"/>
    </source>
</evidence>
<evidence type="ECO:0000256" key="4">
    <source>
        <dbReference type="ARBA" id="ARBA00022896"/>
    </source>
</evidence>
<sequence>MSDLQDLELRAQTEPNAAMDMAERLLLGIETKPDQKAAYKMIQQAARLGHPDGRRAWVYMTNAGIGRKADAKAAKEMLAELAQEDRFAALQLAFLDHLSCEKRLAEVEPKIISQDPYIALYPQLFSPAECRYLAVLGTPWLEKAGILDLSGEGRTDEKVRDAHSCSIPNLAEDLIVQAVNRCIAKATGTEAGWGEPLNILKYTPGQQYKPHHDGTGSDNVSVRTLTALIWLNDQFEGGETDFPKINVRVRGGVGDMLVFKNVRDDGSFDERMIHAGLPVTEGVKWMASRWIRTENYLK</sequence>
<dbReference type="PANTHER" id="PTHR10869:SF246">
    <property type="entry name" value="TRANSMEMBRANE PROLYL 4-HYDROXYLASE"/>
    <property type="match status" value="1"/>
</dbReference>
<feature type="domain" description="Fe2OG dioxygenase" evidence="9">
    <location>
        <begin position="192"/>
        <end position="293"/>
    </location>
</feature>
<dbReference type="InterPro" id="IPR011990">
    <property type="entry name" value="TPR-like_helical_dom_sf"/>
</dbReference>
<accession>A0ABT0RJU2</accession>
<evidence type="ECO:0000256" key="3">
    <source>
        <dbReference type="ARBA" id="ARBA00022824"/>
    </source>
</evidence>
<protein>
    <submittedName>
        <fullName evidence="10">2OG-Fe(II) oxygenase</fullName>
    </submittedName>
</protein>
<dbReference type="SMART" id="SM00702">
    <property type="entry name" value="P4Hc"/>
    <property type="match status" value="1"/>
</dbReference>
<dbReference type="InterPro" id="IPR045054">
    <property type="entry name" value="P4HA-like"/>
</dbReference>
<name>A0ABT0RJU2_9SPHN</name>
<keyword evidence="11" id="KW-1185">Reference proteome</keyword>
<evidence type="ECO:0000256" key="1">
    <source>
        <dbReference type="ARBA" id="ARBA00001961"/>
    </source>
</evidence>
<evidence type="ECO:0000256" key="2">
    <source>
        <dbReference type="ARBA" id="ARBA00022723"/>
    </source>
</evidence>
<dbReference type="InterPro" id="IPR044862">
    <property type="entry name" value="Pro_4_hyd_alph_FE2OG_OXY"/>
</dbReference>